<dbReference type="AlphaFoldDB" id="K1QCF6"/>
<proteinExistence type="predicted"/>
<dbReference type="EMBL" id="JH818856">
    <property type="protein sequence ID" value="EKC19181.1"/>
    <property type="molecule type" value="Genomic_DNA"/>
</dbReference>
<dbReference type="InParanoid" id="K1QCF6"/>
<dbReference type="HOGENOM" id="CLU_855927_0_0_1"/>
<sequence>MVVSLGRKGTRSTFQSHSCGNPNLFLVAKCHERLRVPYSTDSAPYGSKRLGTTFQLSCTNEKTLWVSFALQDLVFSKVKNYIFPKIVLGNFGALPPYRRTIEMEREESEWRSWDEASIVAVSRDGWRRSVDALCATRQKADRVLSPLVGLAGLRAPDIMRMQACEIFGSFMDLLLDKQYRLNEMTGDVHIYYRKNVDHSWKTLNGSFFKQRVDGSIMMPTAAPPLLLASFEKIDIQNIKKSLSIWSKMMSVSENTWWEKFISLLGQSQGNTNSYSRKGAIWYLPKIPNYNPHALQDTENNHPAVPEDLQRLLTNEDENPEVTFFL</sequence>
<organism evidence="1">
    <name type="scientific">Magallana gigas</name>
    <name type="common">Pacific oyster</name>
    <name type="synonym">Crassostrea gigas</name>
    <dbReference type="NCBI Taxonomy" id="29159"/>
    <lineage>
        <taxon>Eukaryota</taxon>
        <taxon>Metazoa</taxon>
        <taxon>Spiralia</taxon>
        <taxon>Lophotrochozoa</taxon>
        <taxon>Mollusca</taxon>
        <taxon>Bivalvia</taxon>
        <taxon>Autobranchia</taxon>
        <taxon>Pteriomorphia</taxon>
        <taxon>Ostreida</taxon>
        <taxon>Ostreoidea</taxon>
        <taxon>Ostreidae</taxon>
        <taxon>Magallana</taxon>
    </lineage>
</organism>
<protein>
    <submittedName>
        <fullName evidence="1">Uncharacterized protein</fullName>
    </submittedName>
</protein>
<reference evidence="1" key="1">
    <citation type="journal article" date="2012" name="Nature">
        <title>The oyster genome reveals stress adaptation and complexity of shell formation.</title>
        <authorList>
            <person name="Zhang G."/>
            <person name="Fang X."/>
            <person name="Guo X."/>
            <person name="Li L."/>
            <person name="Luo R."/>
            <person name="Xu F."/>
            <person name="Yang P."/>
            <person name="Zhang L."/>
            <person name="Wang X."/>
            <person name="Qi H."/>
            <person name="Xiong Z."/>
            <person name="Que H."/>
            <person name="Xie Y."/>
            <person name="Holland P.W."/>
            <person name="Paps J."/>
            <person name="Zhu Y."/>
            <person name="Wu F."/>
            <person name="Chen Y."/>
            <person name="Wang J."/>
            <person name="Peng C."/>
            <person name="Meng J."/>
            <person name="Yang L."/>
            <person name="Liu J."/>
            <person name="Wen B."/>
            <person name="Zhang N."/>
            <person name="Huang Z."/>
            <person name="Zhu Q."/>
            <person name="Feng Y."/>
            <person name="Mount A."/>
            <person name="Hedgecock D."/>
            <person name="Xu Z."/>
            <person name="Liu Y."/>
            <person name="Domazet-Loso T."/>
            <person name="Du Y."/>
            <person name="Sun X."/>
            <person name="Zhang S."/>
            <person name="Liu B."/>
            <person name="Cheng P."/>
            <person name="Jiang X."/>
            <person name="Li J."/>
            <person name="Fan D."/>
            <person name="Wang W."/>
            <person name="Fu W."/>
            <person name="Wang T."/>
            <person name="Wang B."/>
            <person name="Zhang J."/>
            <person name="Peng Z."/>
            <person name="Li Y."/>
            <person name="Li N."/>
            <person name="Wang J."/>
            <person name="Chen M."/>
            <person name="He Y."/>
            <person name="Tan F."/>
            <person name="Song X."/>
            <person name="Zheng Q."/>
            <person name="Huang R."/>
            <person name="Yang H."/>
            <person name="Du X."/>
            <person name="Chen L."/>
            <person name="Yang M."/>
            <person name="Gaffney P.M."/>
            <person name="Wang S."/>
            <person name="Luo L."/>
            <person name="She Z."/>
            <person name="Ming Y."/>
            <person name="Huang W."/>
            <person name="Zhang S."/>
            <person name="Huang B."/>
            <person name="Zhang Y."/>
            <person name="Qu T."/>
            <person name="Ni P."/>
            <person name="Miao G."/>
            <person name="Wang J."/>
            <person name="Wang Q."/>
            <person name="Steinberg C.E."/>
            <person name="Wang H."/>
            <person name="Li N."/>
            <person name="Qian L."/>
            <person name="Zhang G."/>
            <person name="Li Y."/>
            <person name="Yang H."/>
            <person name="Liu X."/>
            <person name="Wang J."/>
            <person name="Yin Y."/>
            <person name="Wang J."/>
        </authorList>
    </citation>
    <scope>NUCLEOTIDE SEQUENCE [LARGE SCALE GENOMIC DNA]</scope>
    <source>
        <strain evidence="1">05x7-T-G4-1.051#20</strain>
    </source>
</reference>
<accession>K1QCF6</accession>
<gene>
    <name evidence="1" type="ORF">CGI_10009448</name>
</gene>
<evidence type="ECO:0000313" key="1">
    <source>
        <dbReference type="EMBL" id="EKC19181.1"/>
    </source>
</evidence>
<name>K1QCF6_MAGGI</name>